<dbReference type="EMBL" id="JNBS01000086">
    <property type="protein sequence ID" value="OQS07791.1"/>
    <property type="molecule type" value="Genomic_DNA"/>
</dbReference>
<evidence type="ECO:0000259" key="2">
    <source>
        <dbReference type="PROSITE" id="PS50102"/>
    </source>
</evidence>
<reference evidence="3 4" key="1">
    <citation type="journal article" date="2014" name="Genome Biol. Evol.">
        <title>The secreted proteins of Achlya hypogyna and Thraustotheca clavata identify the ancestral oomycete secretome and reveal gene acquisitions by horizontal gene transfer.</title>
        <authorList>
            <person name="Misner I."/>
            <person name="Blouin N."/>
            <person name="Leonard G."/>
            <person name="Richards T.A."/>
            <person name="Lane C.E."/>
        </authorList>
    </citation>
    <scope>NUCLEOTIDE SEQUENCE [LARGE SCALE GENOMIC DNA]</scope>
    <source>
        <strain evidence="3 4">ATCC 34112</strain>
    </source>
</reference>
<dbReference type="InterPro" id="IPR012677">
    <property type="entry name" value="Nucleotide-bd_a/b_plait_sf"/>
</dbReference>
<accession>A0A1W0AC52</accession>
<name>A0A1W0AC52_9STRA</name>
<comment type="caution">
    <text evidence="3">The sequence shown here is derived from an EMBL/GenBank/DDBJ whole genome shotgun (WGS) entry which is preliminary data.</text>
</comment>
<evidence type="ECO:0000256" key="1">
    <source>
        <dbReference type="PROSITE-ProRule" id="PRU00176"/>
    </source>
</evidence>
<dbReference type="PROSITE" id="PS50102">
    <property type="entry name" value="RRM"/>
    <property type="match status" value="1"/>
</dbReference>
<sequence>RNKGHGFVEFESEEDALEAMDNMEDSELYGKVIKVTIAKAQATLRANSKKAVWDEHVDEDHVLEENEK</sequence>
<feature type="non-terminal residue" evidence="3">
    <location>
        <position position="1"/>
    </location>
</feature>
<evidence type="ECO:0000313" key="4">
    <source>
        <dbReference type="Proteomes" id="UP000243217"/>
    </source>
</evidence>
<keyword evidence="4" id="KW-1185">Reference proteome</keyword>
<feature type="domain" description="RRM" evidence="2">
    <location>
        <begin position="1"/>
        <end position="40"/>
    </location>
</feature>
<dbReference type="PANTHER" id="PTHR48037:SF1">
    <property type="entry name" value="RRM DOMAIN-CONTAINING PROTEIN"/>
    <property type="match status" value="1"/>
</dbReference>
<dbReference type="Pfam" id="PF00076">
    <property type="entry name" value="RRM_1"/>
    <property type="match status" value="1"/>
</dbReference>
<dbReference type="Proteomes" id="UP000243217">
    <property type="component" value="Unassembled WGS sequence"/>
</dbReference>
<dbReference type="OrthoDB" id="193499at2759"/>
<dbReference type="STRING" id="74557.A0A1W0AC52"/>
<dbReference type="Gene3D" id="3.30.70.330">
    <property type="match status" value="1"/>
</dbReference>
<dbReference type="SUPFAM" id="SSF54928">
    <property type="entry name" value="RNA-binding domain, RBD"/>
    <property type="match status" value="1"/>
</dbReference>
<protein>
    <recommendedName>
        <fullName evidence="2">RRM domain-containing protein</fullName>
    </recommendedName>
</protein>
<dbReference type="PANTHER" id="PTHR48037">
    <property type="entry name" value="ATPASE E1"/>
    <property type="match status" value="1"/>
</dbReference>
<dbReference type="GO" id="GO:0003723">
    <property type="term" value="F:RNA binding"/>
    <property type="evidence" value="ECO:0007669"/>
    <property type="project" value="UniProtKB-UniRule"/>
</dbReference>
<evidence type="ECO:0000313" key="3">
    <source>
        <dbReference type="EMBL" id="OQS07791.1"/>
    </source>
</evidence>
<dbReference type="InterPro" id="IPR035979">
    <property type="entry name" value="RBD_domain_sf"/>
</dbReference>
<organism evidence="3 4">
    <name type="scientific">Thraustotheca clavata</name>
    <dbReference type="NCBI Taxonomy" id="74557"/>
    <lineage>
        <taxon>Eukaryota</taxon>
        <taxon>Sar</taxon>
        <taxon>Stramenopiles</taxon>
        <taxon>Oomycota</taxon>
        <taxon>Saprolegniomycetes</taxon>
        <taxon>Saprolegniales</taxon>
        <taxon>Achlyaceae</taxon>
        <taxon>Thraustotheca</taxon>
    </lineage>
</organism>
<proteinExistence type="predicted"/>
<keyword evidence="1" id="KW-0694">RNA-binding</keyword>
<dbReference type="InterPro" id="IPR000504">
    <property type="entry name" value="RRM_dom"/>
</dbReference>
<gene>
    <name evidence="3" type="ORF">THRCLA_20061</name>
</gene>
<dbReference type="AlphaFoldDB" id="A0A1W0AC52"/>